<sequence length="325" mass="38124">MLLFSIMAAKPEGVHKMDEVTGYKYSWCEDTVYPPFYAKTKEKFEEFLQKFKLRTGDITICTFPKCGTTWMQNILLLLAMKDLELVTEPMRQSKWPEMHLIYSEAVDDFIEQQNAQKYRRVWKSHAPSHIYALDKLDTVEWEGAKGVKHKTIIVSRNPFDAAVSMFHHSSDIPSFEFTGDFNVFADLFLEGNVESGCYWAFHRNWWEKYQKNPETVLWVTFEDLKKDLRGQIRRLAKFLEFEETDELIDLVYSGSTFEAMKAQSEKVNAEKEKKGEEIKKNHIRKGKVGGWHGYFSEEQIEKFNKKTAEAPCPWLDFTSVPEKTE</sequence>
<dbReference type="AlphaFoldDB" id="A0A7S4KMC9"/>
<name>A0A7S4KMC9_9EUKA</name>
<dbReference type="PANTHER" id="PTHR11783">
    <property type="entry name" value="SULFOTRANSFERASE SULT"/>
    <property type="match status" value="1"/>
</dbReference>
<protein>
    <recommendedName>
        <fullName evidence="3">Sulfotransferase domain-containing protein</fullName>
    </recommendedName>
</protein>
<comment type="similarity">
    <text evidence="1">Belongs to the sulfotransferase 1 family.</text>
</comment>
<accession>A0A7S4KMC9</accession>
<evidence type="ECO:0000256" key="1">
    <source>
        <dbReference type="ARBA" id="ARBA00005771"/>
    </source>
</evidence>
<dbReference type="Pfam" id="PF00685">
    <property type="entry name" value="Sulfotransfer_1"/>
    <property type="match status" value="1"/>
</dbReference>
<keyword evidence="2" id="KW-0808">Transferase</keyword>
<proteinExistence type="inferred from homology"/>
<evidence type="ECO:0000256" key="2">
    <source>
        <dbReference type="ARBA" id="ARBA00022679"/>
    </source>
</evidence>
<feature type="domain" description="Sulfotransferase" evidence="3">
    <location>
        <begin position="57"/>
        <end position="307"/>
    </location>
</feature>
<dbReference type="Gene3D" id="3.40.50.300">
    <property type="entry name" value="P-loop containing nucleotide triphosphate hydrolases"/>
    <property type="match status" value="1"/>
</dbReference>
<dbReference type="GO" id="GO:0008146">
    <property type="term" value="F:sulfotransferase activity"/>
    <property type="evidence" value="ECO:0007669"/>
    <property type="project" value="InterPro"/>
</dbReference>
<dbReference type="InterPro" id="IPR027417">
    <property type="entry name" value="P-loop_NTPase"/>
</dbReference>
<reference evidence="4" key="1">
    <citation type="submission" date="2021-01" db="EMBL/GenBank/DDBJ databases">
        <authorList>
            <person name="Corre E."/>
            <person name="Pelletier E."/>
            <person name="Niang G."/>
            <person name="Scheremetjew M."/>
            <person name="Finn R."/>
            <person name="Kale V."/>
            <person name="Holt S."/>
            <person name="Cochrane G."/>
            <person name="Meng A."/>
            <person name="Brown T."/>
            <person name="Cohen L."/>
        </authorList>
    </citation>
    <scope>NUCLEOTIDE SEQUENCE</scope>
    <source>
        <strain evidence="4">SoJaBio B1-5/56/2</strain>
    </source>
</reference>
<evidence type="ECO:0000313" key="4">
    <source>
        <dbReference type="EMBL" id="CAE2299476.1"/>
    </source>
</evidence>
<gene>
    <name evidence="4" type="ORF">NAES01612_LOCUS8558</name>
</gene>
<organism evidence="4">
    <name type="scientific">Paramoeba aestuarina</name>
    <dbReference type="NCBI Taxonomy" id="180227"/>
    <lineage>
        <taxon>Eukaryota</taxon>
        <taxon>Amoebozoa</taxon>
        <taxon>Discosea</taxon>
        <taxon>Flabellinia</taxon>
        <taxon>Dactylopodida</taxon>
        <taxon>Paramoebidae</taxon>
        <taxon>Paramoeba</taxon>
    </lineage>
</organism>
<dbReference type="SUPFAM" id="SSF52540">
    <property type="entry name" value="P-loop containing nucleoside triphosphate hydrolases"/>
    <property type="match status" value="1"/>
</dbReference>
<evidence type="ECO:0000259" key="3">
    <source>
        <dbReference type="Pfam" id="PF00685"/>
    </source>
</evidence>
<dbReference type="EMBL" id="HBKR01012923">
    <property type="protein sequence ID" value="CAE2299476.1"/>
    <property type="molecule type" value="Transcribed_RNA"/>
</dbReference>
<dbReference type="InterPro" id="IPR000863">
    <property type="entry name" value="Sulfotransferase_dom"/>
</dbReference>